<evidence type="ECO:0000256" key="1">
    <source>
        <dbReference type="ARBA" id="ARBA00004141"/>
    </source>
</evidence>
<feature type="transmembrane region" description="Helical" evidence="6">
    <location>
        <begin position="101"/>
        <end position="123"/>
    </location>
</feature>
<gene>
    <name evidence="8" type="ORF">K8U81_05365</name>
</gene>
<evidence type="ECO:0000259" key="7">
    <source>
        <dbReference type="Pfam" id="PF05140"/>
    </source>
</evidence>
<keyword evidence="4 6" id="KW-1133">Transmembrane helix</keyword>
<keyword evidence="5 6" id="KW-0472">Membrane</keyword>
<dbReference type="PANTHER" id="PTHR31566:SF5">
    <property type="entry name" value="RESB-LIKE DOMAIN-CONTAINING PROTEIN"/>
    <property type="match status" value="1"/>
</dbReference>
<evidence type="ECO:0000256" key="5">
    <source>
        <dbReference type="ARBA" id="ARBA00023136"/>
    </source>
</evidence>
<evidence type="ECO:0000313" key="8">
    <source>
        <dbReference type="EMBL" id="HJF07605.1"/>
    </source>
</evidence>
<organism evidence="8 9">
    <name type="scientific">Phocaeicola coprocola</name>
    <dbReference type="NCBI Taxonomy" id="310298"/>
    <lineage>
        <taxon>Bacteria</taxon>
        <taxon>Pseudomonadati</taxon>
        <taxon>Bacteroidota</taxon>
        <taxon>Bacteroidia</taxon>
        <taxon>Bacteroidales</taxon>
        <taxon>Bacteroidaceae</taxon>
        <taxon>Phocaeicola</taxon>
    </lineage>
</organism>
<dbReference type="PANTHER" id="PTHR31566">
    <property type="entry name" value="CYTOCHROME C BIOGENESIS PROTEIN CCS1, CHLOROPLASTIC"/>
    <property type="match status" value="1"/>
</dbReference>
<reference evidence="8" key="1">
    <citation type="journal article" date="2021" name="PeerJ">
        <title>Extensive microbial diversity within the chicken gut microbiome revealed by metagenomics and culture.</title>
        <authorList>
            <person name="Gilroy R."/>
            <person name="Ravi A."/>
            <person name="Getino M."/>
            <person name="Pursley I."/>
            <person name="Horton D.L."/>
            <person name="Alikhan N.F."/>
            <person name="Baker D."/>
            <person name="Gharbi K."/>
            <person name="Hall N."/>
            <person name="Watson M."/>
            <person name="Adriaenssens E.M."/>
            <person name="Foster-Nyarko E."/>
            <person name="Jarju S."/>
            <person name="Secka A."/>
            <person name="Antonio M."/>
            <person name="Oren A."/>
            <person name="Chaudhuri R.R."/>
            <person name="La Ragione R."/>
            <person name="Hildebrand F."/>
            <person name="Pallen M.J."/>
        </authorList>
    </citation>
    <scope>NUCLEOTIDE SEQUENCE</scope>
    <source>
        <strain evidence="8">CHK165-8395</strain>
    </source>
</reference>
<name>A0A921FEA1_9BACT</name>
<dbReference type="EMBL" id="DYXD01000117">
    <property type="protein sequence ID" value="HJF07605.1"/>
    <property type="molecule type" value="Genomic_DNA"/>
</dbReference>
<evidence type="ECO:0000256" key="4">
    <source>
        <dbReference type="ARBA" id="ARBA00022989"/>
    </source>
</evidence>
<keyword evidence="2 6" id="KW-0812">Transmembrane</keyword>
<evidence type="ECO:0000256" key="6">
    <source>
        <dbReference type="SAM" id="Phobius"/>
    </source>
</evidence>
<evidence type="ECO:0000256" key="2">
    <source>
        <dbReference type="ARBA" id="ARBA00022692"/>
    </source>
</evidence>
<feature type="transmembrane region" description="Helical" evidence="6">
    <location>
        <begin position="266"/>
        <end position="284"/>
    </location>
</feature>
<protein>
    <submittedName>
        <fullName evidence="8">Cytochrome c biogenesis protein ResB</fullName>
    </submittedName>
</protein>
<feature type="transmembrane region" description="Helical" evidence="6">
    <location>
        <begin position="71"/>
        <end position="89"/>
    </location>
</feature>
<dbReference type="Proteomes" id="UP000718012">
    <property type="component" value="Unassembled WGS sequence"/>
</dbReference>
<dbReference type="InterPro" id="IPR023494">
    <property type="entry name" value="Cyt_c_bgen_Ccs1/CcsB/ResB"/>
</dbReference>
<feature type="transmembrane region" description="Helical" evidence="6">
    <location>
        <begin position="144"/>
        <end position="164"/>
    </location>
</feature>
<sequence>MNLTTNLLFSLLFLLSVVLQCIFGNFPFEFFAFPLNAVIALLWIALIWYGYKELRNWVIVRILLSPSATRWTLGWFLAGCLVIGLFPQLSPEDATRKQGLFAMLGCYNFMSSWIFVAGLFSLLTHLGMITVRRCLLSGKKHWRFILNHAGLWLALFAGFVGSASEQTLRLPVFRDKPNNEAFTSQGRTVFLDKPFQLKEFAVEHYANGTPRHFFADIIVDEQVIRLEVNHPYSAGWGEDYYLTSYDMHSPEPAYCVVQIVREPLKYVMLAGIIMMLVGGFLLFLEGPKRSDASSAEKQN</sequence>
<evidence type="ECO:0000313" key="9">
    <source>
        <dbReference type="Proteomes" id="UP000718012"/>
    </source>
</evidence>
<dbReference type="AlphaFoldDB" id="A0A921FEA1"/>
<accession>A0A921FEA1</accession>
<comment type="caution">
    <text evidence="8">The sequence shown here is derived from an EMBL/GenBank/DDBJ whole genome shotgun (WGS) entry which is preliminary data.</text>
</comment>
<proteinExistence type="predicted"/>
<feature type="transmembrane region" description="Helical" evidence="6">
    <location>
        <begin position="30"/>
        <end position="51"/>
    </location>
</feature>
<feature type="domain" description="ResB-like" evidence="7">
    <location>
        <begin position="142"/>
        <end position="248"/>
    </location>
</feature>
<evidence type="ECO:0000256" key="3">
    <source>
        <dbReference type="ARBA" id="ARBA00022748"/>
    </source>
</evidence>
<keyword evidence="3" id="KW-0201">Cytochrome c-type biogenesis</keyword>
<dbReference type="Pfam" id="PF05140">
    <property type="entry name" value="ResB"/>
    <property type="match status" value="1"/>
</dbReference>
<dbReference type="GO" id="GO:0016020">
    <property type="term" value="C:membrane"/>
    <property type="evidence" value="ECO:0007669"/>
    <property type="project" value="UniProtKB-SubCell"/>
</dbReference>
<comment type="subcellular location">
    <subcellularLocation>
        <location evidence="1">Membrane</location>
        <topology evidence="1">Multi-pass membrane protein</topology>
    </subcellularLocation>
</comment>
<dbReference type="InterPro" id="IPR007816">
    <property type="entry name" value="ResB-like_domain"/>
</dbReference>
<reference evidence="8" key="2">
    <citation type="submission" date="2021-09" db="EMBL/GenBank/DDBJ databases">
        <authorList>
            <person name="Gilroy R."/>
        </authorList>
    </citation>
    <scope>NUCLEOTIDE SEQUENCE</scope>
    <source>
        <strain evidence="8">CHK165-8395</strain>
    </source>
</reference>
<dbReference type="GO" id="GO:0017004">
    <property type="term" value="P:cytochrome complex assembly"/>
    <property type="evidence" value="ECO:0007669"/>
    <property type="project" value="UniProtKB-KW"/>
</dbReference>